<evidence type="ECO:0000256" key="1">
    <source>
        <dbReference type="SAM" id="MobiDB-lite"/>
    </source>
</evidence>
<name>A0ABQ9WJK0_SAGOE</name>
<keyword evidence="3" id="KW-1185">Reference proteome</keyword>
<dbReference type="EMBL" id="JASSZA010000001">
    <property type="protein sequence ID" value="KAK2121835.1"/>
    <property type="molecule type" value="Genomic_DNA"/>
</dbReference>
<evidence type="ECO:0000313" key="3">
    <source>
        <dbReference type="Proteomes" id="UP001266305"/>
    </source>
</evidence>
<protein>
    <submittedName>
        <fullName evidence="2">Uncharacterized protein</fullName>
    </submittedName>
</protein>
<proteinExistence type="predicted"/>
<gene>
    <name evidence="2" type="ORF">P7K49_003221</name>
</gene>
<reference evidence="2 3" key="1">
    <citation type="submission" date="2023-05" db="EMBL/GenBank/DDBJ databases">
        <title>B98-5 Cell Line De Novo Hybrid Assembly: An Optical Mapping Approach.</title>
        <authorList>
            <person name="Kananen K."/>
            <person name="Auerbach J.A."/>
            <person name="Kautto E."/>
            <person name="Blachly J.S."/>
        </authorList>
    </citation>
    <scope>NUCLEOTIDE SEQUENCE [LARGE SCALE GENOMIC DNA]</scope>
    <source>
        <strain evidence="2">B95-8</strain>
        <tissue evidence="2">Cell line</tissue>
    </source>
</reference>
<accession>A0ABQ9WJK0</accession>
<feature type="compositionally biased region" description="Basic and acidic residues" evidence="1">
    <location>
        <begin position="115"/>
        <end position="142"/>
    </location>
</feature>
<feature type="non-terminal residue" evidence="2">
    <location>
        <position position="1"/>
    </location>
</feature>
<dbReference type="Proteomes" id="UP001266305">
    <property type="component" value="Unassembled WGS sequence"/>
</dbReference>
<comment type="caution">
    <text evidence="2">The sequence shown here is derived from an EMBL/GenBank/DDBJ whole genome shotgun (WGS) entry which is preliminary data.</text>
</comment>
<feature type="region of interest" description="Disordered" evidence="1">
    <location>
        <begin position="75"/>
        <end position="159"/>
    </location>
</feature>
<evidence type="ECO:0000313" key="2">
    <source>
        <dbReference type="EMBL" id="KAK2121835.1"/>
    </source>
</evidence>
<sequence length="159" mass="17916">YQLVPVLIPDGLTTRPFPGTVWDSAPTPFHRISPVTGRPVALLLKSQPLTQADAETHRVLAVVQGTPPAHVALWGQARLKRPRHLEPRPQEESSQLKCPRHLEPRPQEESSQLKCPRDLEPRPQEESSQLKRPRHLEPRPQDESLVLKTRSCGPQSEAI</sequence>
<organism evidence="2 3">
    <name type="scientific">Saguinus oedipus</name>
    <name type="common">Cotton-top tamarin</name>
    <name type="synonym">Oedipomidas oedipus</name>
    <dbReference type="NCBI Taxonomy" id="9490"/>
    <lineage>
        <taxon>Eukaryota</taxon>
        <taxon>Metazoa</taxon>
        <taxon>Chordata</taxon>
        <taxon>Craniata</taxon>
        <taxon>Vertebrata</taxon>
        <taxon>Euteleostomi</taxon>
        <taxon>Mammalia</taxon>
        <taxon>Eutheria</taxon>
        <taxon>Euarchontoglires</taxon>
        <taxon>Primates</taxon>
        <taxon>Haplorrhini</taxon>
        <taxon>Platyrrhini</taxon>
        <taxon>Cebidae</taxon>
        <taxon>Callitrichinae</taxon>
        <taxon>Saguinus</taxon>
    </lineage>
</organism>